<proteinExistence type="predicted"/>
<organism evidence="1">
    <name type="scientific">hydrocarbon metagenome</name>
    <dbReference type="NCBI Taxonomy" id="938273"/>
    <lineage>
        <taxon>unclassified sequences</taxon>
        <taxon>metagenomes</taxon>
        <taxon>ecological metagenomes</taxon>
    </lineage>
</organism>
<dbReference type="AlphaFoldDB" id="A0A0W8FID5"/>
<gene>
    <name evidence="1" type="ORF">ASZ90_009654</name>
</gene>
<dbReference type="InterPro" id="IPR026349">
    <property type="entry name" value="CHP04255"/>
</dbReference>
<evidence type="ECO:0000313" key="1">
    <source>
        <dbReference type="EMBL" id="KUG20601.1"/>
    </source>
</evidence>
<accession>A0A0W8FID5</accession>
<protein>
    <recommendedName>
        <fullName evidence="2">TIGR04255 family protein</fullName>
    </recommendedName>
</protein>
<reference evidence="1" key="1">
    <citation type="journal article" date="2015" name="Proc. Natl. Acad. Sci. U.S.A.">
        <title>Networks of energetic and metabolic interactions define dynamics in microbial communities.</title>
        <authorList>
            <person name="Embree M."/>
            <person name="Liu J.K."/>
            <person name="Al-Bassam M.M."/>
            <person name="Zengler K."/>
        </authorList>
    </citation>
    <scope>NUCLEOTIDE SEQUENCE</scope>
</reference>
<evidence type="ECO:0008006" key="2">
    <source>
        <dbReference type="Google" id="ProtNLM"/>
    </source>
</evidence>
<name>A0A0W8FID5_9ZZZZ</name>
<comment type="caution">
    <text evidence="1">The sequence shown here is derived from an EMBL/GenBank/DDBJ whole genome shotgun (WGS) entry which is preliminary data.</text>
</comment>
<dbReference type="EMBL" id="LNQE01001167">
    <property type="protein sequence ID" value="KUG20601.1"/>
    <property type="molecule type" value="Genomic_DNA"/>
</dbReference>
<dbReference type="NCBIfam" id="TIGR04255">
    <property type="entry name" value="sporadTIGR04255"/>
    <property type="match status" value="1"/>
</dbReference>
<sequence>MGRKYARPPVTEAVCEFRFPHEMPWDLTIPGRLYERAKEAYPKKEQRWVREVIVLIAPEGLREELLVAERGQFSSLDDGCAIQIGTRLCTVNCLRPYAVWNEFRPRIEYAFTEITTISEATAIHTINLRYINTIEIPEENPAFEEYFQFLPVFPADLQQKPSSFMIGCEYSFENDRDACRVELTDAVTEAEGASAYLLNLDYFLAEEGGIPLNAVMDWIDLAHDRLQEIFEACITDTLRGLFGEAAG</sequence>